<feature type="domain" description="AB hydrolase-1" evidence="5">
    <location>
        <begin position="61"/>
        <end position="231"/>
    </location>
</feature>
<dbReference type="PRINTS" id="PR00111">
    <property type="entry name" value="ABHYDROLASE"/>
</dbReference>
<keyword evidence="2" id="KW-0028">Amino-acid biosynthesis</keyword>
<dbReference type="GO" id="GO:0004414">
    <property type="term" value="F:homoserine O-acetyltransferase activity"/>
    <property type="evidence" value="ECO:0007669"/>
    <property type="project" value="TreeGrafter"/>
</dbReference>
<protein>
    <submittedName>
        <fullName evidence="6">Alpha/beta fold hydrolase</fullName>
    </submittedName>
</protein>
<gene>
    <name evidence="6" type="ORF">KZZ10_06410</name>
</gene>
<evidence type="ECO:0000256" key="4">
    <source>
        <dbReference type="PIRSR" id="PIRSR000443-1"/>
    </source>
</evidence>
<dbReference type="GO" id="GO:0009086">
    <property type="term" value="P:methionine biosynthetic process"/>
    <property type="evidence" value="ECO:0007669"/>
    <property type="project" value="UniProtKB-KW"/>
</dbReference>
<dbReference type="AlphaFoldDB" id="A0A953N803"/>
<dbReference type="PANTHER" id="PTHR32268">
    <property type="entry name" value="HOMOSERINE O-ACETYLTRANSFERASE"/>
    <property type="match status" value="1"/>
</dbReference>
<name>A0A953N803_9BURK</name>
<evidence type="ECO:0000256" key="1">
    <source>
        <dbReference type="ARBA" id="ARBA00022679"/>
    </source>
</evidence>
<organism evidence="6 7">
    <name type="scientific">Zwartia hollandica</name>
    <dbReference type="NCBI Taxonomy" id="324606"/>
    <lineage>
        <taxon>Bacteria</taxon>
        <taxon>Pseudomonadati</taxon>
        <taxon>Pseudomonadota</taxon>
        <taxon>Betaproteobacteria</taxon>
        <taxon>Burkholderiales</taxon>
        <taxon>Alcaligenaceae</taxon>
        <taxon>Zwartia</taxon>
    </lineage>
</organism>
<keyword evidence="7" id="KW-1185">Reference proteome</keyword>
<dbReference type="InterPro" id="IPR000073">
    <property type="entry name" value="AB_hydrolase_1"/>
</dbReference>
<comment type="caution">
    <text evidence="6">The sequence shown here is derived from an EMBL/GenBank/DDBJ whole genome shotgun (WGS) entry which is preliminary data.</text>
</comment>
<dbReference type="SUPFAM" id="SSF53474">
    <property type="entry name" value="alpha/beta-Hydrolases"/>
    <property type="match status" value="1"/>
</dbReference>
<reference evidence="6" key="1">
    <citation type="submission" date="2021-07" db="EMBL/GenBank/DDBJ databases">
        <title>New genus and species of the family Alcaligenaceae.</title>
        <authorList>
            <person name="Hahn M.W."/>
        </authorList>
    </citation>
    <scope>NUCLEOTIDE SEQUENCE</scope>
    <source>
        <strain evidence="6">LF4-65</strain>
    </source>
</reference>
<evidence type="ECO:0000313" key="7">
    <source>
        <dbReference type="Proteomes" id="UP000739565"/>
    </source>
</evidence>
<keyword evidence="2" id="KW-0486">Methionine biosynthesis</keyword>
<dbReference type="GO" id="GO:0016787">
    <property type="term" value="F:hydrolase activity"/>
    <property type="evidence" value="ECO:0007669"/>
    <property type="project" value="UniProtKB-KW"/>
</dbReference>
<feature type="active site" evidence="4">
    <location>
        <position position="328"/>
    </location>
</feature>
<dbReference type="GO" id="GO:0009092">
    <property type="term" value="P:homoserine metabolic process"/>
    <property type="evidence" value="ECO:0007669"/>
    <property type="project" value="TreeGrafter"/>
</dbReference>
<feature type="active site" evidence="4">
    <location>
        <position position="294"/>
    </location>
</feature>
<dbReference type="NCBIfam" id="NF005071">
    <property type="entry name" value="PRK06489.1"/>
    <property type="match status" value="1"/>
</dbReference>
<sequence length="351" mass="38966">MFRSLFCMPTFALGADTLSGHAYPEQQQGVWIAKNFQFHTGEVFPELKLGYTTLGRPTGMPVLVLHGTAGTGTGMITNKDFSGELFGPGQPLDANKYFIILPDAIGMGRSSKPSDGLRAKFPKYNYDDMVSAQYRLVTEGLGVKHLHLLIGNSMGGMHAWLWGIKYPDFMDTLVPMAATPSAMSGRNWMMRRLIIDMIRRDPEWMDGNYTIQPKSLQFATVFFNVGTSGGDQGLYRLAPTSERADEVLDKRLTADFKADANDNLYQWESSRDYDPAPHVEKIKARVLAINSEDDERNPPSLGLMDRILARIPDAKLYLIPASPQTSGHGTTAQAKWWKAQVAALLKDAPTK</sequence>
<keyword evidence="1" id="KW-0808">Transferase</keyword>
<dbReference type="InterPro" id="IPR029058">
    <property type="entry name" value="AB_hydrolase_fold"/>
</dbReference>
<dbReference type="Proteomes" id="UP000739565">
    <property type="component" value="Unassembled WGS sequence"/>
</dbReference>
<dbReference type="PANTHER" id="PTHR32268:SF11">
    <property type="entry name" value="HOMOSERINE O-ACETYLTRANSFERASE"/>
    <property type="match status" value="1"/>
</dbReference>
<evidence type="ECO:0000256" key="2">
    <source>
        <dbReference type="ARBA" id="ARBA00023167"/>
    </source>
</evidence>
<keyword evidence="3" id="KW-0012">Acyltransferase</keyword>
<dbReference type="InterPro" id="IPR008220">
    <property type="entry name" value="HAT_MetX-like"/>
</dbReference>
<dbReference type="EMBL" id="JAHXRI010000006">
    <property type="protein sequence ID" value="MBZ1350275.1"/>
    <property type="molecule type" value="Genomic_DNA"/>
</dbReference>
<dbReference type="PIRSF" id="PIRSF000443">
    <property type="entry name" value="Homoser_Ac_trans"/>
    <property type="match status" value="1"/>
</dbReference>
<evidence type="ECO:0000259" key="5">
    <source>
        <dbReference type="Pfam" id="PF00561"/>
    </source>
</evidence>
<accession>A0A953N803</accession>
<evidence type="ECO:0000313" key="6">
    <source>
        <dbReference type="EMBL" id="MBZ1350275.1"/>
    </source>
</evidence>
<keyword evidence="6" id="KW-0378">Hydrolase</keyword>
<dbReference type="Pfam" id="PF00561">
    <property type="entry name" value="Abhydrolase_1"/>
    <property type="match status" value="1"/>
</dbReference>
<dbReference type="Gene3D" id="3.40.50.1820">
    <property type="entry name" value="alpha/beta hydrolase"/>
    <property type="match status" value="1"/>
</dbReference>
<evidence type="ECO:0000256" key="3">
    <source>
        <dbReference type="ARBA" id="ARBA00023315"/>
    </source>
</evidence>
<feature type="active site" description="Nucleophile" evidence="4">
    <location>
        <position position="153"/>
    </location>
</feature>
<proteinExistence type="predicted"/>